<evidence type="ECO:0008006" key="11">
    <source>
        <dbReference type="Google" id="ProtNLM"/>
    </source>
</evidence>
<evidence type="ECO:0000256" key="2">
    <source>
        <dbReference type="ARBA" id="ARBA00022475"/>
    </source>
</evidence>
<keyword evidence="5" id="KW-0175">Coiled coil</keyword>
<feature type="domain" description="Flagellar assembly protein FliH/Type III secretion system HrpE" evidence="8">
    <location>
        <begin position="281"/>
        <end position="382"/>
    </location>
</feature>
<keyword evidence="4" id="KW-0472">Membrane</keyword>
<evidence type="ECO:0000313" key="9">
    <source>
        <dbReference type="EMBL" id="KAF4325721.1"/>
    </source>
</evidence>
<dbReference type="GO" id="GO:0006935">
    <property type="term" value="P:chemotaxis"/>
    <property type="evidence" value="ECO:0007669"/>
    <property type="project" value="UniProtKB-KW"/>
</dbReference>
<dbReference type="InterPro" id="IPR023087">
    <property type="entry name" value="Flg_Motor_Flig_C"/>
</dbReference>
<dbReference type="GO" id="GO:0003774">
    <property type="term" value="F:cytoskeletal motor activity"/>
    <property type="evidence" value="ECO:0007669"/>
    <property type="project" value="InterPro"/>
</dbReference>
<evidence type="ECO:0000256" key="1">
    <source>
        <dbReference type="ARBA" id="ARBA00004413"/>
    </source>
</evidence>
<dbReference type="SUPFAM" id="SSF48029">
    <property type="entry name" value="FliG"/>
    <property type="match status" value="1"/>
</dbReference>
<feature type="region of interest" description="Disordered" evidence="6">
    <location>
        <begin position="161"/>
        <end position="186"/>
    </location>
</feature>
<feature type="coiled-coil region" evidence="5">
    <location>
        <begin position="203"/>
        <end position="241"/>
    </location>
</feature>
<evidence type="ECO:0000256" key="5">
    <source>
        <dbReference type="SAM" id="Coils"/>
    </source>
</evidence>
<proteinExistence type="predicted"/>
<accession>A0A8J4T2I5</accession>
<dbReference type="PRINTS" id="PR00954">
    <property type="entry name" value="FLGMOTORFLIG"/>
</dbReference>
<evidence type="ECO:0000259" key="8">
    <source>
        <dbReference type="Pfam" id="PF02108"/>
    </source>
</evidence>
<evidence type="ECO:0000256" key="6">
    <source>
        <dbReference type="SAM" id="MobiDB-lite"/>
    </source>
</evidence>
<dbReference type="InterPro" id="IPR018035">
    <property type="entry name" value="Flagellar_FliH/T3SS_HrpE"/>
</dbReference>
<keyword evidence="3" id="KW-0145">Chemotaxis</keyword>
<evidence type="ECO:0000259" key="7">
    <source>
        <dbReference type="Pfam" id="PF01706"/>
    </source>
</evidence>
<evidence type="ECO:0000313" key="10">
    <source>
        <dbReference type="Proteomes" id="UP000702964"/>
    </source>
</evidence>
<dbReference type="AlphaFoldDB" id="A0A8J4T2I5"/>
<evidence type="ECO:0000256" key="3">
    <source>
        <dbReference type="ARBA" id="ARBA00022500"/>
    </source>
</evidence>
<dbReference type="FunFam" id="1.10.220.30:FF:000001">
    <property type="entry name" value="Flagellar motor switch protein FliG"/>
    <property type="match status" value="1"/>
</dbReference>
<protein>
    <recommendedName>
        <fullName evidence="11">Flagellar motor switch protein FliG C-terminal domain-containing protein</fullName>
    </recommendedName>
</protein>
<comment type="subcellular location">
    <subcellularLocation>
        <location evidence="1">Cell membrane</location>
        <topology evidence="1">Peripheral membrane protein</topology>
        <orientation evidence="1">Cytoplasmic side</orientation>
    </subcellularLocation>
</comment>
<organism evidence="9 10">
    <name type="scientific">Phytophthora kernoviae 00238/432</name>
    <dbReference type="NCBI Taxonomy" id="1284355"/>
    <lineage>
        <taxon>Eukaryota</taxon>
        <taxon>Sar</taxon>
        <taxon>Stramenopiles</taxon>
        <taxon>Oomycota</taxon>
        <taxon>Peronosporomycetes</taxon>
        <taxon>Peronosporales</taxon>
        <taxon>Peronosporaceae</taxon>
        <taxon>Phytophthora</taxon>
    </lineage>
</organism>
<dbReference type="InterPro" id="IPR000090">
    <property type="entry name" value="Flg_Motor_Flig"/>
</dbReference>
<dbReference type="InterPro" id="IPR011002">
    <property type="entry name" value="FliG_a-hlx"/>
</dbReference>
<dbReference type="PANTHER" id="PTHR30534:SF0">
    <property type="entry name" value="FLAGELLAR MOTOR SWITCH PROTEIN FLIG"/>
    <property type="match status" value="1"/>
</dbReference>
<dbReference type="Pfam" id="PF01706">
    <property type="entry name" value="FliG_C"/>
    <property type="match status" value="1"/>
</dbReference>
<name>A0A8J4T2I5_9STRA</name>
<dbReference type="GO" id="GO:0005886">
    <property type="term" value="C:plasma membrane"/>
    <property type="evidence" value="ECO:0007669"/>
    <property type="project" value="UniProtKB-SubCell"/>
</dbReference>
<keyword evidence="2" id="KW-1003">Cell membrane</keyword>
<reference evidence="9" key="2">
    <citation type="submission" date="2020-02" db="EMBL/GenBank/DDBJ databases">
        <authorList>
            <person name="Studholme D.J."/>
        </authorList>
    </citation>
    <scope>NUCLEOTIDE SEQUENCE</scope>
    <source>
        <strain evidence="9">00238/432</strain>
    </source>
</reference>
<reference evidence="9" key="1">
    <citation type="journal article" date="2015" name="Genom Data">
        <title>Draft genome sequences of Phytophthora kernoviae and Phytophthora ramorum lineage EU2 from Scotland.</title>
        <authorList>
            <person name="Sambles C."/>
            <person name="Schlenzig A."/>
            <person name="O'Neill P."/>
            <person name="Grant M."/>
            <person name="Studholme D.J."/>
        </authorList>
    </citation>
    <scope>NUCLEOTIDE SEQUENCE</scope>
    <source>
        <strain evidence="9">00238/432</strain>
    </source>
</reference>
<dbReference type="Proteomes" id="UP000702964">
    <property type="component" value="Unassembled WGS sequence"/>
</dbReference>
<evidence type="ECO:0000256" key="4">
    <source>
        <dbReference type="ARBA" id="ARBA00023136"/>
    </source>
</evidence>
<comment type="caution">
    <text evidence="9">The sequence shown here is derived from an EMBL/GenBank/DDBJ whole genome shotgun (WGS) entry which is preliminary data.</text>
</comment>
<gene>
    <name evidence="9" type="ORF">G195_000634</name>
</gene>
<dbReference type="Gene3D" id="1.10.220.30">
    <property type="match status" value="2"/>
</dbReference>
<feature type="domain" description="Flagellar motor switch protein FliG C-terminal" evidence="7">
    <location>
        <begin position="55"/>
        <end position="157"/>
    </location>
</feature>
<sequence length="385" mass="44107">MDSTSPEVISQVERVLEQKLSSTVTQDYTNAGGIESIVQILNGVDRGTERTILDSLEIQDPELAEEIKKRMFVFEDIVNVDDRSIQRIIRDIDNGDLQLALKVASEEVRDAVFRNMSKRMSETFKEEMEFMGPVRLRDVEEAQTRIVGTIRRLEEADDRKRLENHHHYGGSESESELNGERAEGSEAEMLQARVDEETQRLTAEMLEDAKEFAEKQVREASEEAERLLQEAREQIDSWWQEQRQQDEHLTEALRSQGFQQGFEEGKVQAELDLQVQIEEMMKEARGVLEEAYVAKDQIIQEAEPFLVDLACGIAEKVIDKQLSVEPEHTLELIRQNLSRKREQGMITLCVAPDQFSFVQAAREELALAIDSQAELQILPDATMPE</sequence>
<dbReference type="EMBL" id="AOFI03000003">
    <property type="protein sequence ID" value="KAF4325721.1"/>
    <property type="molecule type" value="Genomic_DNA"/>
</dbReference>
<dbReference type="PANTHER" id="PTHR30534">
    <property type="entry name" value="FLAGELLAR MOTOR SWITCH PROTEIN FLIG"/>
    <property type="match status" value="1"/>
</dbReference>
<dbReference type="Pfam" id="PF02108">
    <property type="entry name" value="FliH"/>
    <property type="match status" value="1"/>
</dbReference>